<organism evidence="2 3">
    <name type="scientific">Hyphobacterium marinum</name>
    <dbReference type="NCBI Taxonomy" id="3116574"/>
    <lineage>
        <taxon>Bacteria</taxon>
        <taxon>Pseudomonadati</taxon>
        <taxon>Pseudomonadota</taxon>
        <taxon>Alphaproteobacteria</taxon>
        <taxon>Maricaulales</taxon>
        <taxon>Maricaulaceae</taxon>
        <taxon>Hyphobacterium</taxon>
    </lineage>
</organism>
<dbReference type="EMBL" id="JAZDRO010000002">
    <property type="protein sequence ID" value="MEE2566343.1"/>
    <property type="molecule type" value="Genomic_DNA"/>
</dbReference>
<accession>A0ABU7LXS1</accession>
<reference evidence="2 3" key="1">
    <citation type="submission" date="2024-01" db="EMBL/GenBank/DDBJ databases">
        <title>Hyphobacterium bacterium isolated from marine sediment.</title>
        <authorList>
            <person name="Zhao S."/>
        </authorList>
    </citation>
    <scope>NUCLEOTIDE SEQUENCE [LARGE SCALE GENOMIC DNA]</scope>
    <source>
        <strain evidence="2 3">Y60-23</strain>
    </source>
</reference>
<evidence type="ECO:0000313" key="2">
    <source>
        <dbReference type="EMBL" id="MEE2566343.1"/>
    </source>
</evidence>
<dbReference type="Proteomes" id="UP001310692">
    <property type="component" value="Unassembled WGS sequence"/>
</dbReference>
<protein>
    <submittedName>
        <fullName evidence="2">DUF4908 domain-containing protein</fullName>
    </submittedName>
</protein>
<proteinExistence type="predicted"/>
<keyword evidence="1" id="KW-0732">Signal</keyword>
<dbReference type="RefSeq" id="WP_330195882.1">
    <property type="nucleotide sequence ID" value="NZ_JAZDRO010000002.1"/>
</dbReference>
<feature type="chain" id="PRO_5047495919" evidence="1">
    <location>
        <begin position="22"/>
        <end position="248"/>
    </location>
</feature>
<keyword evidence="3" id="KW-1185">Reference proteome</keyword>
<name>A0ABU7LXS1_9PROT</name>
<evidence type="ECO:0000256" key="1">
    <source>
        <dbReference type="SAM" id="SignalP"/>
    </source>
</evidence>
<comment type="caution">
    <text evidence="2">The sequence shown here is derived from an EMBL/GenBank/DDBJ whole genome shotgun (WGS) entry which is preliminary data.</text>
</comment>
<sequence>MNWWISSIAMAVAGCVLIASSAAPNTDNPLRRRLTEERTEANTVSRFERTDGGGGFVLDRSGPVILFLPDRADEVLALDVRRSAGGGTSLVTDWGQEVLRISVVGGATLYTEDAPDGVIADAWEPARPLRPQRRTIDDVIALAEQTAVTLQELLSHPVQVDYGATPHDGLGVVAEALQLTVAGIRLAQDRNSAMLARLQRVRIVSAGAPDARFDGELLEIRIDPLAGHAGRPSSERIAMTLLGGPAPA</sequence>
<dbReference type="InterPro" id="IPR032591">
    <property type="entry name" value="DUF4908"/>
</dbReference>
<gene>
    <name evidence="2" type="ORF">V0U35_06585</name>
</gene>
<evidence type="ECO:0000313" key="3">
    <source>
        <dbReference type="Proteomes" id="UP001310692"/>
    </source>
</evidence>
<dbReference type="Pfam" id="PF16252">
    <property type="entry name" value="DUF4908"/>
    <property type="match status" value="1"/>
</dbReference>
<feature type="signal peptide" evidence="1">
    <location>
        <begin position="1"/>
        <end position="21"/>
    </location>
</feature>